<dbReference type="KEGG" id="src:M271_41330"/>
<dbReference type="eggNOG" id="ENOG50319HH">
    <property type="taxonomic scope" value="Bacteria"/>
</dbReference>
<dbReference type="Proteomes" id="UP000281594">
    <property type="component" value="Unassembled WGS sequence"/>
</dbReference>
<gene>
    <name evidence="1" type="ORF">D3C57_102350</name>
</gene>
<protein>
    <submittedName>
        <fullName evidence="1">Uncharacterized protein</fullName>
    </submittedName>
</protein>
<evidence type="ECO:0000313" key="1">
    <source>
        <dbReference type="EMBL" id="RLV77173.1"/>
    </source>
</evidence>
<dbReference type="EMBL" id="QYCY01000001">
    <property type="protein sequence ID" value="RLV77173.1"/>
    <property type="molecule type" value="Genomic_DNA"/>
</dbReference>
<evidence type="ECO:0000313" key="2">
    <source>
        <dbReference type="Proteomes" id="UP000281594"/>
    </source>
</evidence>
<comment type="caution">
    <text evidence="1">The sequence shown here is derived from an EMBL/GenBank/DDBJ whole genome shotgun (WGS) entry which is preliminary data.</text>
</comment>
<dbReference type="HOGENOM" id="CLU_1365518_0_0_11"/>
<dbReference type="AlphaFoldDB" id="A0A0A0NT78"/>
<proteinExistence type="predicted"/>
<accession>A0A0A0NT78</accession>
<dbReference type="STRING" id="1343740.M271_41330"/>
<dbReference type="RefSeq" id="WP_020873124.1">
    <property type="nucleotide sequence ID" value="NC_022785.1"/>
</dbReference>
<reference evidence="1 2" key="1">
    <citation type="journal article" date="2018" name="J. Biol. Chem.">
        <title>Discovery of the actinoplanic acid pathway in Streptomyces rapamycinicus reveals a genetically conserved synergism with rapamycin.</title>
        <authorList>
            <person name="Mrak P."/>
            <person name="Krastel P."/>
            <person name="Pivk Lukancic P."/>
            <person name="Tao J."/>
            <person name="Pistorius D."/>
            <person name="Moore C.M."/>
        </authorList>
    </citation>
    <scope>NUCLEOTIDE SEQUENCE [LARGE SCALE GENOMIC DNA]</scope>
    <source>
        <strain evidence="1 2">NRRL 5491</strain>
    </source>
</reference>
<name>A0A0A0NT78_STRRN</name>
<sequence>MAMQLVPFDAVLVDRMVELAHLPWSLRAFEDAFARNGWRDGEDPEAPGVGWEEPWWLGGDELVDDRWLLLGEAPGCRRRTDDPTVVCDHPDCRTGAYVEYPFAYFTDPDDPAEWDNEFGPFHSRPDVDPEATADDLAARYERVAGMLRARLGDPLPEGAYRHPEDERTVYRCLAWERGHSWVLLIVADDPITYGAYDRAGIQVRPRA</sequence>
<organism evidence="1 2">
    <name type="scientific">Streptomyces rapamycinicus (strain ATCC 29253 / DSM 41530 / NRRL 5491 / AYB-994)</name>
    <name type="common">Streptomyces hygroscopicus (strain ATCC 29253)</name>
    <dbReference type="NCBI Taxonomy" id="1343740"/>
    <lineage>
        <taxon>Bacteria</taxon>
        <taxon>Bacillati</taxon>
        <taxon>Actinomycetota</taxon>
        <taxon>Actinomycetes</taxon>
        <taxon>Kitasatosporales</taxon>
        <taxon>Streptomycetaceae</taxon>
        <taxon>Streptomyces</taxon>
        <taxon>Streptomyces violaceusniger group</taxon>
    </lineage>
</organism>